<dbReference type="AlphaFoldDB" id="A0A9P9E4Q2"/>
<sequence>MSSLESLPAEVLCEILSYTSPFNPRQRHYPLYTIAATSKELNGICEGYARSLLRIHARLSPKSTAGQRYRKLWRKWVLTNCQDCGKKSRRRAILSPEVTLCHTCDKKIPKMTMTTATQSHYLSKLDLFTPNMLHPDLPPLSFGQYACMGNDTTMILEADIMARKQQITKLLRMGSTPGHTLILKRRVAAHDRIIEASDITFRHGEWMRAGRFFPAGGVHANARIKAWRTIEGRQSYVSEHLKKQREALGYTGDGHLRMLRQTIGITGNKKEDPIDLE</sequence>
<keyword evidence="2" id="KW-1185">Reference proteome</keyword>
<protein>
    <recommendedName>
        <fullName evidence="3">F-box domain-containing protein</fullName>
    </recommendedName>
</protein>
<dbReference type="OrthoDB" id="5313288at2759"/>
<accession>A0A9P9E4Q2</accession>
<proteinExistence type="predicted"/>
<evidence type="ECO:0000313" key="1">
    <source>
        <dbReference type="EMBL" id="KAH7130671.1"/>
    </source>
</evidence>
<gene>
    <name evidence="1" type="ORF">B0J11DRAFT_258761</name>
</gene>
<evidence type="ECO:0008006" key="3">
    <source>
        <dbReference type="Google" id="ProtNLM"/>
    </source>
</evidence>
<dbReference type="Proteomes" id="UP000700596">
    <property type="component" value="Unassembled WGS sequence"/>
</dbReference>
<organism evidence="1 2">
    <name type="scientific">Dendryphion nanum</name>
    <dbReference type="NCBI Taxonomy" id="256645"/>
    <lineage>
        <taxon>Eukaryota</taxon>
        <taxon>Fungi</taxon>
        <taxon>Dikarya</taxon>
        <taxon>Ascomycota</taxon>
        <taxon>Pezizomycotina</taxon>
        <taxon>Dothideomycetes</taxon>
        <taxon>Pleosporomycetidae</taxon>
        <taxon>Pleosporales</taxon>
        <taxon>Torulaceae</taxon>
        <taxon>Dendryphion</taxon>
    </lineage>
</organism>
<evidence type="ECO:0000313" key="2">
    <source>
        <dbReference type="Proteomes" id="UP000700596"/>
    </source>
</evidence>
<reference evidence="1" key="1">
    <citation type="journal article" date="2021" name="Nat. Commun.">
        <title>Genetic determinants of endophytism in the Arabidopsis root mycobiome.</title>
        <authorList>
            <person name="Mesny F."/>
            <person name="Miyauchi S."/>
            <person name="Thiergart T."/>
            <person name="Pickel B."/>
            <person name="Atanasova L."/>
            <person name="Karlsson M."/>
            <person name="Huettel B."/>
            <person name="Barry K.W."/>
            <person name="Haridas S."/>
            <person name="Chen C."/>
            <person name="Bauer D."/>
            <person name="Andreopoulos W."/>
            <person name="Pangilinan J."/>
            <person name="LaButti K."/>
            <person name="Riley R."/>
            <person name="Lipzen A."/>
            <person name="Clum A."/>
            <person name="Drula E."/>
            <person name="Henrissat B."/>
            <person name="Kohler A."/>
            <person name="Grigoriev I.V."/>
            <person name="Martin F.M."/>
            <person name="Hacquard S."/>
        </authorList>
    </citation>
    <scope>NUCLEOTIDE SEQUENCE</scope>
    <source>
        <strain evidence="1">MPI-CAGE-CH-0243</strain>
    </source>
</reference>
<name>A0A9P9E4Q2_9PLEO</name>
<dbReference type="EMBL" id="JAGMWT010000004">
    <property type="protein sequence ID" value="KAH7130671.1"/>
    <property type="molecule type" value="Genomic_DNA"/>
</dbReference>
<comment type="caution">
    <text evidence="1">The sequence shown here is derived from an EMBL/GenBank/DDBJ whole genome shotgun (WGS) entry which is preliminary data.</text>
</comment>